<dbReference type="PANTHER" id="PTHR43084:SF1">
    <property type="entry name" value="PERSULFIDE DIOXYGENASE ETHE1, MITOCHONDRIAL"/>
    <property type="match status" value="1"/>
</dbReference>
<dbReference type="EMBL" id="SNZB01000008">
    <property type="protein sequence ID" value="TDR16349.1"/>
    <property type="molecule type" value="Genomic_DNA"/>
</dbReference>
<feature type="domain" description="Metallo-beta-lactamase" evidence="2">
    <location>
        <begin position="12"/>
        <end position="202"/>
    </location>
</feature>
<dbReference type="Pfam" id="PF00753">
    <property type="entry name" value="Lactamase_B"/>
    <property type="match status" value="1"/>
</dbReference>
<dbReference type="InterPro" id="IPR051682">
    <property type="entry name" value="Mito_Persulfide_Diox"/>
</dbReference>
<dbReference type="Proteomes" id="UP000295724">
    <property type="component" value="Unassembled WGS sequence"/>
</dbReference>
<dbReference type="SUPFAM" id="SSF56281">
    <property type="entry name" value="Metallo-hydrolase/oxidoreductase"/>
    <property type="match status" value="1"/>
</dbReference>
<dbReference type="CDD" id="cd07724">
    <property type="entry name" value="POD-like_MBL-fold"/>
    <property type="match status" value="1"/>
</dbReference>
<dbReference type="AlphaFoldDB" id="A0A4R6XDV9"/>
<dbReference type="OrthoDB" id="9784009at2"/>
<evidence type="ECO:0000313" key="4">
    <source>
        <dbReference type="Proteomes" id="UP000295724"/>
    </source>
</evidence>
<dbReference type="InterPro" id="IPR044528">
    <property type="entry name" value="POD-like_MBL-fold"/>
</dbReference>
<evidence type="ECO:0000259" key="2">
    <source>
        <dbReference type="SMART" id="SM00849"/>
    </source>
</evidence>
<dbReference type="RefSeq" id="WP_099020106.1">
    <property type="nucleotide sequence ID" value="NZ_NIHB01000006.1"/>
</dbReference>
<dbReference type="GO" id="GO:0006749">
    <property type="term" value="P:glutathione metabolic process"/>
    <property type="evidence" value="ECO:0007669"/>
    <property type="project" value="InterPro"/>
</dbReference>
<dbReference type="PANTHER" id="PTHR43084">
    <property type="entry name" value="PERSULFIDE DIOXYGENASE ETHE1"/>
    <property type="match status" value="1"/>
</dbReference>
<dbReference type="GO" id="GO:0070813">
    <property type="term" value="P:hydrogen sulfide metabolic process"/>
    <property type="evidence" value="ECO:0007669"/>
    <property type="project" value="TreeGrafter"/>
</dbReference>
<keyword evidence="3" id="KW-0378">Hydrolase</keyword>
<protein>
    <submittedName>
        <fullName evidence="3">Glyoxylase-like metal-dependent hydrolase (Beta-lactamase superfamily II)</fullName>
    </submittedName>
</protein>
<name>A0A4R6XDV9_9GAMM</name>
<sequence length="284" mass="31845">MHIQHFYDPDTSTFSYIVVDQSTNQSAVIDSVLNYDQDAAKASTESADQIITYINENQLKNQWILETHIHADHVSAAHYLQAHIGGKTAIGAGIKNVLRMWVPIFDTGDDTPIDGSQYDHLFDDEECFEIGTLTAKVMHTPGHTPACASYHINQAVFVGDTLFAPHLGTARVDFPGGSAEHMFNSIQKLYQLPNETQVFLCHDYPDEGEEPMHKTTIGEQKTHNKMIKTNTTLAEYKEKRETRDQQLSVPKLILPSIQSNMRLGDFGEPADNGIVYIKIPMNQI</sequence>
<dbReference type="GO" id="GO:0050313">
    <property type="term" value="F:sulfur dioxygenase activity"/>
    <property type="evidence" value="ECO:0007669"/>
    <property type="project" value="InterPro"/>
</dbReference>
<keyword evidence="4" id="KW-1185">Reference proteome</keyword>
<keyword evidence="1" id="KW-0479">Metal-binding</keyword>
<proteinExistence type="predicted"/>
<dbReference type="InterPro" id="IPR036866">
    <property type="entry name" value="RibonucZ/Hydroxyglut_hydro"/>
</dbReference>
<organism evidence="3 4">
    <name type="scientific">Marinicella litoralis</name>
    <dbReference type="NCBI Taxonomy" id="644220"/>
    <lineage>
        <taxon>Bacteria</taxon>
        <taxon>Pseudomonadati</taxon>
        <taxon>Pseudomonadota</taxon>
        <taxon>Gammaproteobacteria</taxon>
        <taxon>Lysobacterales</taxon>
        <taxon>Marinicellaceae</taxon>
        <taxon>Marinicella</taxon>
    </lineage>
</organism>
<evidence type="ECO:0000313" key="3">
    <source>
        <dbReference type="EMBL" id="TDR16349.1"/>
    </source>
</evidence>
<dbReference type="GO" id="GO:0046872">
    <property type="term" value="F:metal ion binding"/>
    <property type="evidence" value="ECO:0007669"/>
    <property type="project" value="UniProtKB-KW"/>
</dbReference>
<comment type="caution">
    <text evidence="3">The sequence shown here is derived from an EMBL/GenBank/DDBJ whole genome shotgun (WGS) entry which is preliminary data.</text>
</comment>
<dbReference type="InterPro" id="IPR001279">
    <property type="entry name" value="Metallo-B-lactamas"/>
</dbReference>
<dbReference type="SMART" id="SM00849">
    <property type="entry name" value="Lactamase_B"/>
    <property type="match status" value="1"/>
</dbReference>
<evidence type="ECO:0000256" key="1">
    <source>
        <dbReference type="ARBA" id="ARBA00022723"/>
    </source>
</evidence>
<dbReference type="Gene3D" id="3.60.15.10">
    <property type="entry name" value="Ribonuclease Z/Hydroxyacylglutathione hydrolase-like"/>
    <property type="match status" value="1"/>
</dbReference>
<reference evidence="3 4" key="1">
    <citation type="submission" date="2019-03" db="EMBL/GenBank/DDBJ databases">
        <title>Genomic Encyclopedia of Type Strains, Phase IV (KMG-IV): sequencing the most valuable type-strain genomes for metagenomic binning, comparative biology and taxonomic classification.</title>
        <authorList>
            <person name="Goeker M."/>
        </authorList>
    </citation>
    <scope>NUCLEOTIDE SEQUENCE [LARGE SCALE GENOMIC DNA]</scope>
    <source>
        <strain evidence="3 4">DSM 25488</strain>
    </source>
</reference>
<accession>A0A4R6XDV9</accession>
<gene>
    <name evidence="3" type="ORF">C8D91_2876</name>
</gene>
<dbReference type="GO" id="GO:0016787">
    <property type="term" value="F:hydrolase activity"/>
    <property type="evidence" value="ECO:0007669"/>
    <property type="project" value="UniProtKB-KW"/>
</dbReference>